<gene>
    <name evidence="2" type="ORF">NM203_24480</name>
</gene>
<comment type="caution">
    <text evidence="2">The sequence shown here is derived from an EMBL/GenBank/DDBJ whole genome shotgun (WGS) entry which is preliminary data.</text>
</comment>
<dbReference type="PROSITE" id="PS51257">
    <property type="entry name" value="PROKAR_LIPOPROTEIN"/>
    <property type="match status" value="1"/>
</dbReference>
<evidence type="ECO:0000256" key="1">
    <source>
        <dbReference type="SAM" id="SignalP"/>
    </source>
</evidence>
<name>A0ABT1M841_9MYCO</name>
<evidence type="ECO:0000313" key="2">
    <source>
        <dbReference type="EMBL" id="MCP9275349.1"/>
    </source>
</evidence>
<protein>
    <submittedName>
        <fullName evidence="2">DUF3558 domain-containing protein</fullName>
    </submittedName>
</protein>
<dbReference type="RefSeq" id="WP_255063176.1">
    <property type="nucleotide sequence ID" value="NZ_JANDBD010000011.1"/>
</dbReference>
<accession>A0ABT1M841</accession>
<dbReference type="Pfam" id="PF12079">
    <property type="entry name" value="DUF3558"/>
    <property type="match status" value="1"/>
</dbReference>
<evidence type="ECO:0000313" key="3">
    <source>
        <dbReference type="Proteomes" id="UP001651690"/>
    </source>
</evidence>
<keyword evidence="1" id="KW-0732">Signal</keyword>
<organism evidence="2 3">
    <name type="scientific">Mycolicibacterium arenosum</name>
    <dbReference type="NCBI Taxonomy" id="2952157"/>
    <lineage>
        <taxon>Bacteria</taxon>
        <taxon>Bacillati</taxon>
        <taxon>Actinomycetota</taxon>
        <taxon>Actinomycetes</taxon>
        <taxon>Mycobacteriales</taxon>
        <taxon>Mycobacteriaceae</taxon>
        <taxon>Mycolicibacterium</taxon>
    </lineage>
</organism>
<proteinExistence type="predicted"/>
<sequence length="184" mass="19670">MRTRVRRARRSTAASIFTAGTVAVLAAACTQTVGGDAERARPSVPDPDRSYGYVDDRCGLLQDETVQEMLEADTVTRPYSGAVCQYTLSTPGGLIDVVYTWFESGALERERDLVESRGADVTDTVIVRHPAFLAQRPDNPAACAATAAAGPGVLSWWVQFRPQNGEDACAAAEKLLSATLSGDM</sequence>
<dbReference type="EMBL" id="JANDBD010000011">
    <property type="protein sequence ID" value="MCP9275349.1"/>
    <property type="molecule type" value="Genomic_DNA"/>
</dbReference>
<reference evidence="2 3" key="1">
    <citation type="submission" date="2022-06" db="EMBL/GenBank/DDBJ databases">
        <title>Mycolicibacterium sp. CAU 1645 isolated from seawater.</title>
        <authorList>
            <person name="Kim W."/>
        </authorList>
    </citation>
    <scope>NUCLEOTIDE SEQUENCE [LARGE SCALE GENOMIC DNA]</scope>
    <source>
        <strain evidence="2 3">CAU 1645</strain>
    </source>
</reference>
<keyword evidence="3" id="KW-1185">Reference proteome</keyword>
<dbReference type="InterPro" id="IPR024520">
    <property type="entry name" value="DUF3558"/>
</dbReference>
<feature type="chain" id="PRO_5045170026" evidence="1">
    <location>
        <begin position="27"/>
        <end position="184"/>
    </location>
</feature>
<feature type="signal peptide" evidence="1">
    <location>
        <begin position="1"/>
        <end position="26"/>
    </location>
</feature>
<dbReference type="Proteomes" id="UP001651690">
    <property type="component" value="Unassembled WGS sequence"/>
</dbReference>